<dbReference type="HOGENOM" id="CLU_925606_0_0_1"/>
<dbReference type="InParanoid" id="M1E0K5"/>
<dbReference type="PaxDb" id="4113-PGSC0003DMT400097411"/>
<name>M1E0K5_SOLTU</name>
<reference evidence="2" key="2">
    <citation type="submission" date="2015-06" db="UniProtKB">
        <authorList>
            <consortium name="EnsemblPlants"/>
        </authorList>
    </citation>
    <scope>IDENTIFICATION</scope>
    <source>
        <strain evidence="2">DM1-3 516 R44</strain>
    </source>
</reference>
<accession>M1E0K5</accession>
<dbReference type="PANTHER" id="PTHR33180:SF31">
    <property type="entry name" value="POLYPROTEIN PROTEIN"/>
    <property type="match status" value="1"/>
</dbReference>
<evidence type="ECO:0000313" key="3">
    <source>
        <dbReference type="Proteomes" id="UP000011115"/>
    </source>
</evidence>
<keyword evidence="3" id="KW-1185">Reference proteome</keyword>
<reference evidence="3" key="1">
    <citation type="journal article" date="2011" name="Nature">
        <title>Genome sequence and analysis of the tuber crop potato.</title>
        <authorList>
            <consortium name="The Potato Genome Sequencing Consortium"/>
        </authorList>
    </citation>
    <scope>NUCLEOTIDE SEQUENCE [LARGE SCALE GENOMIC DNA]</scope>
    <source>
        <strain evidence="3">cv. DM1-3 516 R44</strain>
    </source>
</reference>
<feature type="region of interest" description="Disordered" evidence="1">
    <location>
        <begin position="1"/>
        <end position="22"/>
    </location>
</feature>
<evidence type="ECO:0000256" key="1">
    <source>
        <dbReference type="SAM" id="MobiDB-lite"/>
    </source>
</evidence>
<dbReference type="PANTHER" id="PTHR33180">
    <property type="entry name" value="PHOTOSYSTEM II CP43 REACTION CENTER PROTEIN"/>
    <property type="match status" value="1"/>
</dbReference>
<evidence type="ECO:0000313" key="2">
    <source>
        <dbReference type="EnsemblPlants" id="PGSC0003DMT400097411"/>
    </source>
</evidence>
<evidence type="ECO:0008006" key="4">
    <source>
        <dbReference type="Google" id="ProtNLM"/>
    </source>
</evidence>
<proteinExistence type="predicted"/>
<dbReference type="AlphaFoldDB" id="M1E0K5"/>
<sequence length="301" mass="33506">MCLKNASWRAISPVSDSPKRSASRGADWRIVNQVGDHNFVRRLDPHINWRSCKTRRGKFPLDVSLSGSASRTYVAEWARTGRLNLEVGVESRHVGSFADLGRARRTTRWFAESPFIPFNFMLNLEFGFVTFGEKPEFTEFTRRLAEDMARPKVAGRNMPPRNRAKRIKINEDAAASKAKATKLPTTNGKVKGKAPAPALSEINSDSDGIYATRLTISESEGEHQTATSECENELLAAQRAELHSKRLNDPSRISTSQSTTHFPAPAQAVVLAPPVQGPPPRSMNRLKTEGLRTIIEEKRLS</sequence>
<feature type="region of interest" description="Disordered" evidence="1">
    <location>
        <begin position="271"/>
        <end position="290"/>
    </location>
</feature>
<protein>
    <recommendedName>
        <fullName evidence="4">Integrase core domain containing protein</fullName>
    </recommendedName>
</protein>
<organism evidence="2 3">
    <name type="scientific">Solanum tuberosum</name>
    <name type="common">Potato</name>
    <dbReference type="NCBI Taxonomy" id="4113"/>
    <lineage>
        <taxon>Eukaryota</taxon>
        <taxon>Viridiplantae</taxon>
        <taxon>Streptophyta</taxon>
        <taxon>Embryophyta</taxon>
        <taxon>Tracheophyta</taxon>
        <taxon>Spermatophyta</taxon>
        <taxon>Magnoliopsida</taxon>
        <taxon>eudicotyledons</taxon>
        <taxon>Gunneridae</taxon>
        <taxon>Pentapetalae</taxon>
        <taxon>asterids</taxon>
        <taxon>lamiids</taxon>
        <taxon>Solanales</taxon>
        <taxon>Solanaceae</taxon>
        <taxon>Solanoideae</taxon>
        <taxon>Solaneae</taxon>
        <taxon>Solanum</taxon>
    </lineage>
</organism>
<dbReference type="Gramene" id="PGSC0003DMT400097411">
    <property type="protein sequence ID" value="PGSC0003DMT400097411"/>
    <property type="gene ID" value="PGSC0003DMG400046982"/>
</dbReference>
<dbReference type="Proteomes" id="UP000011115">
    <property type="component" value="Unassembled WGS sequence"/>
</dbReference>
<dbReference type="EnsemblPlants" id="PGSC0003DMT400097411">
    <property type="protein sequence ID" value="PGSC0003DMT400097411"/>
    <property type="gene ID" value="PGSC0003DMG400046982"/>
</dbReference>